<keyword evidence="3" id="KW-1185">Reference proteome</keyword>
<keyword evidence="1" id="KW-0732">Signal</keyword>
<evidence type="ECO:0000313" key="3">
    <source>
        <dbReference type="Proteomes" id="UP000199119"/>
    </source>
</evidence>
<name>A0A1I2DZI3_9BURK</name>
<dbReference type="RefSeq" id="WP_059400327.1">
    <property type="nucleotide sequence ID" value="NZ_FONX01000006.1"/>
</dbReference>
<dbReference type="EMBL" id="FONX01000006">
    <property type="protein sequence ID" value="SFE85817.1"/>
    <property type="molecule type" value="Genomic_DNA"/>
</dbReference>
<feature type="signal peptide" evidence="1">
    <location>
        <begin position="1"/>
        <end position="24"/>
    </location>
</feature>
<dbReference type="AlphaFoldDB" id="A0A1I2DZI3"/>
<dbReference type="OrthoDB" id="6751304at2"/>
<proteinExistence type="predicted"/>
<feature type="chain" id="PRO_5011520983" description="DUF1329 domain-containing protein" evidence="1">
    <location>
        <begin position="25"/>
        <end position="452"/>
    </location>
</feature>
<dbReference type="CDD" id="cd16329">
    <property type="entry name" value="LolA_like"/>
    <property type="match status" value="1"/>
</dbReference>
<dbReference type="Pfam" id="PF07044">
    <property type="entry name" value="DUF1329"/>
    <property type="match status" value="1"/>
</dbReference>
<dbReference type="STRING" id="1177982.SAMN04489711_106116"/>
<dbReference type="Proteomes" id="UP000199119">
    <property type="component" value="Unassembled WGS sequence"/>
</dbReference>
<accession>A0A1I2DZI3</accession>
<dbReference type="Gene3D" id="2.50.20.10">
    <property type="entry name" value="Lipoprotein localisation LolA/LolB/LppX"/>
    <property type="match status" value="1"/>
</dbReference>
<dbReference type="InterPro" id="IPR010752">
    <property type="entry name" value="DUF1329"/>
</dbReference>
<protein>
    <recommendedName>
        <fullName evidence="4">DUF1329 domain-containing protein</fullName>
    </recommendedName>
</protein>
<gene>
    <name evidence="2" type="ORF">SAMN04489711_106116</name>
</gene>
<organism evidence="2 3">
    <name type="scientific">Paracidovorax wautersii</name>
    <dbReference type="NCBI Taxonomy" id="1177982"/>
    <lineage>
        <taxon>Bacteria</taxon>
        <taxon>Pseudomonadati</taxon>
        <taxon>Pseudomonadota</taxon>
        <taxon>Betaproteobacteria</taxon>
        <taxon>Burkholderiales</taxon>
        <taxon>Comamonadaceae</taxon>
        <taxon>Paracidovorax</taxon>
    </lineage>
</organism>
<evidence type="ECO:0000256" key="1">
    <source>
        <dbReference type="SAM" id="SignalP"/>
    </source>
</evidence>
<evidence type="ECO:0008006" key="4">
    <source>
        <dbReference type="Google" id="ProtNLM"/>
    </source>
</evidence>
<reference evidence="3" key="1">
    <citation type="submission" date="2016-10" db="EMBL/GenBank/DDBJ databases">
        <authorList>
            <person name="Varghese N."/>
            <person name="Submissions S."/>
        </authorList>
    </citation>
    <scope>NUCLEOTIDE SEQUENCE [LARGE SCALE GENOMIC DNA]</scope>
    <source>
        <strain evidence="3">DSM 27981</strain>
    </source>
</reference>
<sequence>MNIRHTLMMTAAATALAAAQPVLAGVSADEAAKLKTTLTPLGGERAGNKDGTIPAWDGGIAKSGAAEASGGRRGDPFANEKPLFTVTAKNMEEHGAKLTDGVKAMLKKYPDSFRLNVYKTHRTAAAPQWVYDNTVKNATNGKLEGDVPSNIYGGIPFPIPKTGAEVMWNHLLRWNGEAFGYATRQYQFTADGKRVLVSAAGGDFQVPYYFKDGSWEQFEKTQEYWLFRVASTAPPMRAGEALTIRYNLNADKDQGWTYLAGQRRVRKIPNPCCDSPNPSSGGLGTIDETQGWNGRIDRFDWKIVGKQEMYIPYNSNRLLQPTKDEEILDAHHLKSDYLRWELHRVWAVEATVRQGKRHLASKLRYYCDEDTWMCVLGDRWDAKGELWKTLWLIPVVIPELPAVFGGTFGAVDLLSGTGFVSTVFNEGTQYTIKARQKDTLFTPDAMAGEGVR</sequence>
<evidence type="ECO:0000313" key="2">
    <source>
        <dbReference type="EMBL" id="SFE85817.1"/>
    </source>
</evidence>